<feature type="domain" description="Protein kinase" evidence="9">
    <location>
        <begin position="1003"/>
        <end position="1249"/>
    </location>
</feature>
<dbReference type="Proteomes" id="UP001166093">
    <property type="component" value="Unassembled WGS sequence"/>
</dbReference>
<accession>A0ABS2X9V1</accession>
<dbReference type="Pfam" id="PF00069">
    <property type="entry name" value="Pkinase"/>
    <property type="match status" value="1"/>
</dbReference>
<dbReference type="SUPFAM" id="SSF56112">
    <property type="entry name" value="Protein kinase-like (PK-like)"/>
    <property type="match status" value="1"/>
</dbReference>
<dbReference type="PROSITE" id="PS00107">
    <property type="entry name" value="PROTEIN_KINASE_ATP"/>
    <property type="match status" value="1"/>
</dbReference>
<feature type="compositionally biased region" description="Low complexity" evidence="8">
    <location>
        <begin position="938"/>
        <end position="951"/>
    </location>
</feature>
<feature type="compositionally biased region" description="Low complexity" evidence="8">
    <location>
        <begin position="314"/>
        <end position="324"/>
    </location>
</feature>
<feature type="repeat" description="ANK" evidence="6">
    <location>
        <begin position="22"/>
        <end position="54"/>
    </location>
</feature>
<sequence length="1249" mass="138850">MERVPMNDVSVSAPFDFPNPDTDFNPLISASYKGLTEVVCLLLKKGVDVTLCNHSNQTAVHLANPTIQGILLSAVNGDALPQRQLLQAAWQGDLQHLQHLLAESATVDVNVPNQDGLNALMLAVRDIDLFERLRALLPSEYRPVEVIKELLKNHVDPRACDSTGKSALHYAAQLKSSIKEQVIQVLVDLLPLSARGFSLDFQTAAKTLQDMSQAYEELAEMSSQGISLPSLWQGYHKRQEHGPIPDGTHLPLHPIRSNGRNKQQIPVFALSKSEPNIAAPLLRSNSLQDIKAQIQQTSKRKNRLTSSRADRQEGSSSSSSTQGSLDEDYCKSEEIHRQVKDCKDESEQKSDIQRQVNVGVNVDADFQNEPKVKQFNSVPKDKDRVQEQRTAEGDQNTVFIVSNNCEQPLIRATDSEQVSSKYNYVDICDLGNDEIKPDLQDALVPVAGEKSGCNDNGDNQAVNEESTFGNEQLLPVVHITISEAELETREETKIPKNKVNMKSVLINVNHSFNIIAQEEYVKTRNETRSNLRNKSSPANLKPNCRRSQGLMIKGECTTKQGGFQSNNEKVQPNCTGLPVLPNGCTAPSKVRIKAHPVERKCFMKIATLPKKQPLPRIYRSAHQVKKQGAASTPRAKSAADILQLNYDDMFKEINSNEEGPGIYEMFGTPVYSNIRVSTASGSRSSREVQSAPPRKSSGHKPSKSSKAPERSRPKKTSHGKLNLVTLKQKNKDVLKKGKHHKRLLSNEEQEGIVFISGPDWHIKTSKSEVLFCELDGMNDLQTSENIQIPQATELEDQTIIGKIQTQLPDRTIGSVNPNSVHNRGLLGIQMLDHDAGLAESDEEPNEPDPCIPKGESFVCDETENKDYSGFHQISKQDTYPTPPKINTWTSASNRVVSPTYQRFLESASNDLTDELLCRLAEELLSLDEKDTENSLERNYPSPEENNNVPEEAISRSQERSNCKYIKVKNYQPLMDQTSDKLSETPSRPLSNSDSYNTKDAITWTKGDILGRGAYGTVYCGLTNQGQLIAVKQVALDPSDQVTAEKEYQRLQEEVDLLKTLDHCNIVGFLGTCLEVNIVSIFMEFVPGGSVASIINRFGPLPEKVFAIYTKQILEGVEYLHNSRVIHRDLKGNNVMLMPTGIIKLIDFGCAKRLACLNTTGTNSEMLKSMHGTPYWMAPEVINETGHGRKSDIWSIGCTVFEMATGKPPLAHMERMAALFYIGARKGLMPSLPDHFSESARNFVQACLTR</sequence>
<dbReference type="InterPro" id="IPR002110">
    <property type="entry name" value="Ankyrin_rpt"/>
</dbReference>
<proteinExistence type="predicted"/>
<feature type="non-terminal residue" evidence="10">
    <location>
        <position position="1"/>
    </location>
</feature>
<feature type="region of interest" description="Disordered" evidence="8">
    <location>
        <begin position="237"/>
        <end position="258"/>
    </location>
</feature>
<reference evidence="10" key="1">
    <citation type="journal article" date="2021" name="Cell">
        <title>Tracing the genetic footprints of vertebrate landing in non-teleost ray-finned fishes.</title>
        <authorList>
            <person name="Bi X."/>
            <person name="Wang K."/>
            <person name="Yang L."/>
            <person name="Pan H."/>
            <person name="Jiang H."/>
            <person name="Wei Q."/>
            <person name="Fang M."/>
            <person name="Yu H."/>
            <person name="Zhu C."/>
            <person name="Cai Y."/>
            <person name="He Y."/>
            <person name="Gan X."/>
            <person name="Zeng H."/>
            <person name="Yu D."/>
            <person name="Zhu Y."/>
            <person name="Jiang H."/>
            <person name="Qiu Q."/>
            <person name="Yang H."/>
            <person name="Zhang Y.E."/>
            <person name="Wang W."/>
            <person name="Zhu M."/>
            <person name="He S."/>
            <person name="Zhang G."/>
        </authorList>
    </citation>
    <scope>NUCLEOTIDE SEQUENCE</scope>
    <source>
        <strain evidence="10">Pddl_001</strain>
    </source>
</reference>
<keyword evidence="2" id="KW-0808">Transferase</keyword>
<feature type="region of interest" description="Disordered" evidence="8">
    <location>
        <begin position="678"/>
        <end position="723"/>
    </location>
</feature>
<dbReference type="PROSITE" id="PS50088">
    <property type="entry name" value="ANK_REPEAT"/>
    <property type="match status" value="1"/>
</dbReference>
<dbReference type="SMART" id="SM00248">
    <property type="entry name" value="ANK"/>
    <property type="match status" value="3"/>
</dbReference>
<evidence type="ECO:0000256" key="3">
    <source>
        <dbReference type="ARBA" id="ARBA00022741"/>
    </source>
</evidence>
<evidence type="ECO:0000313" key="10">
    <source>
        <dbReference type="EMBL" id="MBN3270926.1"/>
    </source>
</evidence>
<dbReference type="GO" id="GO:0016301">
    <property type="term" value="F:kinase activity"/>
    <property type="evidence" value="ECO:0007669"/>
    <property type="project" value="UniProtKB-KW"/>
</dbReference>
<evidence type="ECO:0000256" key="5">
    <source>
        <dbReference type="ARBA" id="ARBA00022840"/>
    </source>
</evidence>
<evidence type="ECO:0000256" key="7">
    <source>
        <dbReference type="PROSITE-ProRule" id="PRU10141"/>
    </source>
</evidence>
<dbReference type="SUPFAM" id="SSF48403">
    <property type="entry name" value="Ankyrin repeat"/>
    <property type="match status" value="1"/>
</dbReference>
<evidence type="ECO:0000256" key="8">
    <source>
        <dbReference type="SAM" id="MobiDB-lite"/>
    </source>
</evidence>
<protein>
    <submittedName>
        <fullName evidence="10">M3K19 kinase</fullName>
    </submittedName>
</protein>
<evidence type="ECO:0000313" key="11">
    <source>
        <dbReference type="Proteomes" id="UP001166093"/>
    </source>
</evidence>
<dbReference type="Gene3D" id="1.25.40.20">
    <property type="entry name" value="Ankyrin repeat-containing domain"/>
    <property type="match status" value="2"/>
</dbReference>
<feature type="non-terminal residue" evidence="10">
    <location>
        <position position="1249"/>
    </location>
</feature>
<feature type="region of interest" description="Disordered" evidence="8">
    <location>
        <begin position="292"/>
        <end position="329"/>
    </location>
</feature>
<gene>
    <name evidence="10" type="primary">Map3k19_1</name>
    <name evidence="10" type="ORF">GTO93_0011349</name>
</gene>
<dbReference type="PANTHER" id="PTHR11584">
    <property type="entry name" value="SERINE/THREONINE PROTEIN KINASE"/>
    <property type="match status" value="1"/>
</dbReference>
<evidence type="ECO:0000256" key="2">
    <source>
        <dbReference type="ARBA" id="ARBA00022679"/>
    </source>
</evidence>
<keyword evidence="1" id="KW-0723">Serine/threonine-protein kinase</keyword>
<feature type="binding site" evidence="7">
    <location>
        <position position="1031"/>
    </location>
    <ligand>
        <name>ATP</name>
        <dbReference type="ChEBI" id="CHEBI:30616"/>
    </ligand>
</feature>
<evidence type="ECO:0000259" key="9">
    <source>
        <dbReference type="PROSITE" id="PS50011"/>
    </source>
</evidence>
<dbReference type="PANTHER" id="PTHR11584:SF369">
    <property type="entry name" value="MITOGEN-ACTIVATED PROTEIN KINASE KINASE KINASE 19-RELATED"/>
    <property type="match status" value="1"/>
</dbReference>
<keyword evidence="3 7" id="KW-0547">Nucleotide-binding</keyword>
<dbReference type="InterPro" id="IPR008271">
    <property type="entry name" value="Ser/Thr_kinase_AS"/>
</dbReference>
<dbReference type="Gene3D" id="1.10.510.10">
    <property type="entry name" value="Transferase(Phosphotransferase) domain 1"/>
    <property type="match status" value="1"/>
</dbReference>
<keyword evidence="5 7" id="KW-0067">ATP-binding</keyword>
<keyword evidence="4 10" id="KW-0418">Kinase</keyword>
<dbReference type="InterPro" id="IPR011009">
    <property type="entry name" value="Kinase-like_dom_sf"/>
</dbReference>
<dbReference type="Pfam" id="PF12796">
    <property type="entry name" value="Ank_2"/>
    <property type="match status" value="1"/>
</dbReference>
<name>A0ABS2X9V1_POLSP</name>
<organism evidence="10 11">
    <name type="scientific">Polyodon spathula</name>
    <name type="common">North American paddlefish</name>
    <name type="synonym">Squalus spathula</name>
    <dbReference type="NCBI Taxonomy" id="7913"/>
    <lineage>
        <taxon>Eukaryota</taxon>
        <taxon>Metazoa</taxon>
        <taxon>Chordata</taxon>
        <taxon>Craniata</taxon>
        <taxon>Vertebrata</taxon>
        <taxon>Euteleostomi</taxon>
        <taxon>Actinopterygii</taxon>
        <taxon>Chondrostei</taxon>
        <taxon>Acipenseriformes</taxon>
        <taxon>Polyodontidae</taxon>
        <taxon>Polyodon</taxon>
    </lineage>
</organism>
<dbReference type="InterPro" id="IPR000719">
    <property type="entry name" value="Prot_kinase_dom"/>
</dbReference>
<dbReference type="InterPro" id="IPR017441">
    <property type="entry name" value="Protein_kinase_ATP_BS"/>
</dbReference>
<keyword evidence="6" id="KW-0040">ANK repeat</keyword>
<evidence type="ECO:0000256" key="6">
    <source>
        <dbReference type="PROSITE-ProRule" id="PRU00023"/>
    </source>
</evidence>
<keyword evidence="11" id="KW-1185">Reference proteome</keyword>
<feature type="region of interest" description="Disordered" evidence="8">
    <location>
        <begin position="929"/>
        <end position="957"/>
    </location>
</feature>
<comment type="caution">
    <text evidence="10">The sequence shown here is derived from an EMBL/GenBank/DDBJ whole genome shotgun (WGS) entry which is preliminary data.</text>
</comment>
<dbReference type="PROSITE" id="PS50011">
    <property type="entry name" value="PROTEIN_KINASE_DOM"/>
    <property type="match status" value="1"/>
</dbReference>
<dbReference type="EMBL" id="JAAWVQ010006358">
    <property type="protein sequence ID" value="MBN3270926.1"/>
    <property type="molecule type" value="Genomic_DNA"/>
</dbReference>
<dbReference type="InterPro" id="IPR036770">
    <property type="entry name" value="Ankyrin_rpt-contain_sf"/>
</dbReference>
<evidence type="ECO:0000256" key="1">
    <source>
        <dbReference type="ARBA" id="ARBA00022527"/>
    </source>
</evidence>
<dbReference type="SMART" id="SM00220">
    <property type="entry name" value="S_TKc"/>
    <property type="match status" value="1"/>
</dbReference>
<dbReference type="PROSITE" id="PS00108">
    <property type="entry name" value="PROTEIN_KINASE_ST"/>
    <property type="match status" value="1"/>
</dbReference>
<evidence type="ECO:0000256" key="4">
    <source>
        <dbReference type="ARBA" id="ARBA00022777"/>
    </source>
</evidence>